<dbReference type="STRING" id="33097.A0A150GYM7"/>
<evidence type="ECO:0000256" key="1">
    <source>
        <dbReference type="ARBA" id="ARBA00004604"/>
    </source>
</evidence>
<dbReference type="Proteomes" id="UP000075714">
    <property type="component" value="Unassembled WGS sequence"/>
</dbReference>
<dbReference type="AlphaFoldDB" id="A0A150GYM7"/>
<comment type="subcellular location">
    <subcellularLocation>
        <location evidence="1">Nucleus</location>
        <location evidence="1">Nucleolus</location>
    </subcellularLocation>
</comment>
<keyword evidence="7" id="KW-1185">Reference proteome</keyword>
<comment type="similarity">
    <text evidence="2">Belongs to the eukaryotic RPA49/POLR1E RNA polymerase subunit family.</text>
</comment>
<dbReference type="GO" id="GO:0000428">
    <property type="term" value="C:DNA-directed RNA polymerase complex"/>
    <property type="evidence" value="ECO:0007669"/>
    <property type="project" value="UniProtKB-KW"/>
</dbReference>
<dbReference type="PANTHER" id="PTHR14440">
    <property type="entry name" value="DNA-DIRECTED RNA POLYMERASE I SUBUNIT RPA49"/>
    <property type="match status" value="1"/>
</dbReference>
<dbReference type="Pfam" id="PF06870">
    <property type="entry name" value="RNA_pol_I_A49"/>
    <property type="match status" value="1"/>
</dbReference>
<protein>
    <recommendedName>
        <fullName evidence="8">DNA-directed RNA polymerase I subunit rpa49</fullName>
    </recommendedName>
</protein>
<sequence>MSAKRPRVAVEAPEPGQAALPAVCYLPSMLADNPREVSTSTGAAAGTAAKRLKYSLHARTRDAGHPTQLVHASTGEIDYVGRSDGDENAGVQPCVYALAVYTPASPSQPGAAGKLRLVSVAGQRPFRLDTRLPGLVYAPTGAGAEEDVAAREAKRLAAKRLVDEFGSTRRRRQLTAREAGQVAPDKISGGGAVQEMLGGVAARGQGEGLTREEMERRAFSTRTVPPHDPSATTAAAAYPLSLLLGAGAGGAGGGDHVGDLGAHTGQLYRLLESEEEMATAREKELLAPYVLDRLSALRALKSSTDPAAASRAKQRTRYLALLGLLLRVQSKPKLRSADGDALSKDLRCRQEGLRGLLLDRFYTHISDPLLGERYERTDAQKALLLSYILAVAVVAEEGYLSPEEFNSLRTALKMDAAKLCLALQQIGCTTKAVKLKVPDANDVVTEVPSFSASLLRPDPKGTRMLAECFPAIKLARGKGKGR</sequence>
<evidence type="ECO:0000256" key="2">
    <source>
        <dbReference type="ARBA" id="ARBA00009430"/>
    </source>
</evidence>
<evidence type="ECO:0000313" key="7">
    <source>
        <dbReference type="Proteomes" id="UP000075714"/>
    </source>
</evidence>
<evidence type="ECO:0000313" key="6">
    <source>
        <dbReference type="EMBL" id="KXZ55006.1"/>
    </source>
</evidence>
<accession>A0A150GYM7</accession>
<comment type="caution">
    <text evidence="6">The sequence shown here is derived from an EMBL/GenBank/DDBJ whole genome shotgun (WGS) entry which is preliminary data.</text>
</comment>
<evidence type="ECO:0008006" key="8">
    <source>
        <dbReference type="Google" id="ProtNLM"/>
    </source>
</evidence>
<dbReference type="InterPro" id="IPR009668">
    <property type="entry name" value="RNA_pol-assoc_fac_A49-like"/>
</dbReference>
<gene>
    <name evidence="6" type="ORF">GPECTOR_3g17</name>
</gene>
<keyword evidence="3" id="KW-0240">DNA-directed RNA polymerase</keyword>
<name>A0A150GYM7_GONPE</name>
<dbReference type="GO" id="GO:0006351">
    <property type="term" value="P:DNA-templated transcription"/>
    <property type="evidence" value="ECO:0007669"/>
    <property type="project" value="InterPro"/>
</dbReference>
<reference evidence="7" key="1">
    <citation type="journal article" date="2016" name="Nat. Commun.">
        <title>The Gonium pectorale genome demonstrates co-option of cell cycle regulation during the evolution of multicellularity.</title>
        <authorList>
            <person name="Hanschen E.R."/>
            <person name="Marriage T.N."/>
            <person name="Ferris P.J."/>
            <person name="Hamaji T."/>
            <person name="Toyoda A."/>
            <person name="Fujiyama A."/>
            <person name="Neme R."/>
            <person name="Noguchi H."/>
            <person name="Minakuchi Y."/>
            <person name="Suzuki M."/>
            <person name="Kawai-Toyooka H."/>
            <person name="Smith D.R."/>
            <person name="Sparks H."/>
            <person name="Anderson J."/>
            <person name="Bakaric R."/>
            <person name="Luria V."/>
            <person name="Karger A."/>
            <person name="Kirschner M.W."/>
            <person name="Durand P.M."/>
            <person name="Michod R.E."/>
            <person name="Nozaki H."/>
            <person name="Olson B.J."/>
        </authorList>
    </citation>
    <scope>NUCLEOTIDE SEQUENCE [LARGE SCALE GENOMIC DNA]</scope>
    <source>
        <strain evidence="7">NIES-2863</strain>
    </source>
</reference>
<dbReference type="OrthoDB" id="532500at2759"/>
<keyword evidence="4" id="KW-0804">Transcription</keyword>
<evidence type="ECO:0000256" key="4">
    <source>
        <dbReference type="ARBA" id="ARBA00023163"/>
    </source>
</evidence>
<evidence type="ECO:0000256" key="5">
    <source>
        <dbReference type="ARBA" id="ARBA00023242"/>
    </source>
</evidence>
<keyword evidence="5" id="KW-0539">Nucleus</keyword>
<dbReference type="GO" id="GO:0003677">
    <property type="term" value="F:DNA binding"/>
    <property type="evidence" value="ECO:0007669"/>
    <property type="project" value="InterPro"/>
</dbReference>
<dbReference type="EMBL" id="LSYV01000004">
    <property type="protein sequence ID" value="KXZ55006.1"/>
    <property type="molecule type" value="Genomic_DNA"/>
</dbReference>
<evidence type="ECO:0000256" key="3">
    <source>
        <dbReference type="ARBA" id="ARBA00022478"/>
    </source>
</evidence>
<organism evidence="6 7">
    <name type="scientific">Gonium pectorale</name>
    <name type="common">Green alga</name>
    <dbReference type="NCBI Taxonomy" id="33097"/>
    <lineage>
        <taxon>Eukaryota</taxon>
        <taxon>Viridiplantae</taxon>
        <taxon>Chlorophyta</taxon>
        <taxon>core chlorophytes</taxon>
        <taxon>Chlorophyceae</taxon>
        <taxon>CS clade</taxon>
        <taxon>Chlamydomonadales</taxon>
        <taxon>Volvocaceae</taxon>
        <taxon>Gonium</taxon>
    </lineage>
</organism>
<dbReference type="GO" id="GO:0005730">
    <property type="term" value="C:nucleolus"/>
    <property type="evidence" value="ECO:0007669"/>
    <property type="project" value="UniProtKB-SubCell"/>
</dbReference>
<proteinExistence type="inferred from homology"/>